<accession>A0A6A5WMU5</accession>
<gene>
    <name evidence="2" type="ORF">P154DRAFT_151065</name>
</gene>
<dbReference type="AlphaFoldDB" id="A0A6A5WMU5"/>
<evidence type="ECO:0000313" key="2">
    <source>
        <dbReference type="EMBL" id="KAF2002079.1"/>
    </source>
</evidence>
<evidence type="ECO:0000313" key="3">
    <source>
        <dbReference type="Proteomes" id="UP000799779"/>
    </source>
</evidence>
<proteinExistence type="predicted"/>
<keyword evidence="3" id="KW-1185">Reference proteome</keyword>
<sequence>MSISTSTPSSSYDSANLHETALTASHPNPSVEVTADHQLRQVEAPIHVSGVGEALIHSKCTGGCGCVPTNGP</sequence>
<feature type="compositionally biased region" description="Low complexity" evidence="1">
    <location>
        <begin position="1"/>
        <end position="14"/>
    </location>
</feature>
<protein>
    <submittedName>
        <fullName evidence="2">Uncharacterized protein</fullName>
    </submittedName>
</protein>
<name>A0A6A5WMU5_9PLEO</name>
<dbReference type="EMBL" id="ML977579">
    <property type="protein sequence ID" value="KAF2002079.1"/>
    <property type="molecule type" value="Genomic_DNA"/>
</dbReference>
<feature type="region of interest" description="Disordered" evidence="1">
    <location>
        <begin position="1"/>
        <end position="33"/>
    </location>
</feature>
<evidence type="ECO:0000256" key="1">
    <source>
        <dbReference type="SAM" id="MobiDB-lite"/>
    </source>
</evidence>
<dbReference type="OrthoDB" id="3834247at2759"/>
<dbReference type="Proteomes" id="UP000799779">
    <property type="component" value="Unassembled WGS sequence"/>
</dbReference>
<reference evidence="2" key="1">
    <citation type="journal article" date="2020" name="Stud. Mycol.">
        <title>101 Dothideomycetes genomes: a test case for predicting lifestyles and emergence of pathogens.</title>
        <authorList>
            <person name="Haridas S."/>
            <person name="Albert R."/>
            <person name="Binder M."/>
            <person name="Bloem J."/>
            <person name="Labutti K."/>
            <person name="Salamov A."/>
            <person name="Andreopoulos B."/>
            <person name="Baker S."/>
            <person name="Barry K."/>
            <person name="Bills G."/>
            <person name="Bluhm B."/>
            <person name="Cannon C."/>
            <person name="Castanera R."/>
            <person name="Culley D."/>
            <person name="Daum C."/>
            <person name="Ezra D."/>
            <person name="Gonzalez J."/>
            <person name="Henrissat B."/>
            <person name="Kuo A."/>
            <person name="Liang C."/>
            <person name="Lipzen A."/>
            <person name="Lutzoni F."/>
            <person name="Magnuson J."/>
            <person name="Mondo S."/>
            <person name="Nolan M."/>
            <person name="Ohm R."/>
            <person name="Pangilinan J."/>
            <person name="Park H.-J."/>
            <person name="Ramirez L."/>
            <person name="Alfaro M."/>
            <person name="Sun H."/>
            <person name="Tritt A."/>
            <person name="Yoshinaga Y."/>
            <person name="Zwiers L.-H."/>
            <person name="Turgeon B."/>
            <person name="Goodwin S."/>
            <person name="Spatafora J."/>
            <person name="Crous P."/>
            <person name="Grigoriev I."/>
        </authorList>
    </citation>
    <scope>NUCLEOTIDE SEQUENCE</scope>
    <source>
        <strain evidence="2">CBS 123094</strain>
    </source>
</reference>
<organism evidence="2 3">
    <name type="scientific">Amniculicola lignicola CBS 123094</name>
    <dbReference type="NCBI Taxonomy" id="1392246"/>
    <lineage>
        <taxon>Eukaryota</taxon>
        <taxon>Fungi</taxon>
        <taxon>Dikarya</taxon>
        <taxon>Ascomycota</taxon>
        <taxon>Pezizomycotina</taxon>
        <taxon>Dothideomycetes</taxon>
        <taxon>Pleosporomycetidae</taxon>
        <taxon>Pleosporales</taxon>
        <taxon>Amniculicolaceae</taxon>
        <taxon>Amniculicola</taxon>
    </lineage>
</organism>